<dbReference type="EMBL" id="JBEAFC010000008">
    <property type="protein sequence ID" value="KAL1543390.1"/>
    <property type="molecule type" value="Genomic_DNA"/>
</dbReference>
<keyword evidence="2" id="KW-0732">Signal</keyword>
<evidence type="ECO:0000256" key="2">
    <source>
        <dbReference type="SAM" id="SignalP"/>
    </source>
</evidence>
<organism evidence="3 4">
    <name type="scientific">Salvia divinorum</name>
    <name type="common">Maria pastora</name>
    <name type="synonym">Diviner's sage</name>
    <dbReference type="NCBI Taxonomy" id="28513"/>
    <lineage>
        <taxon>Eukaryota</taxon>
        <taxon>Viridiplantae</taxon>
        <taxon>Streptophyta</taxon>
        <taxon>Embryophyta</taxon>
        <taxon>Tracheophyta</taxon>
        <taxon>Spermatophyta</taxon>
        <taxon>Magnoliopsida</taxon>
        <taxon>eudicotyledons</taxon>
        <taxon>Gunneridae</taxon>
        <taxon>Pentapetalae</taxon>
        <taxon>asterids</taxon>
        <taxon>lamiids</taxon>
        <taxon>Lamiales</taxon>
        <taxon>Lamiaceae</taxon>
        <taxon>Nepetoideae</taxon>
        <taxon>Mentheae</taxon>
        <taxon>Salviinae</taxon>
        <taxon>Salvia</taxon>
        <taxon>Salvia subgen. Calosphace</taxon>
    </lineage>
</organism>
<feature type="region of interest" description="Disordered" evidence="1">
    <location>
        <begin position="32"/>
        <end position="72"/>
    </location>
</feature>
<evidence type="ECO:0000313" key="4">
    <source>
        <dbReference type="Proteomes" id="UP001567538"/>
    </source>
</evidence>
<keyword evidence="4" id="KW-1185">Reference proteome</keyword>
<dbReference type="Proteomes" id="UP001567538">
    <property type="component" value="Unassembled WGS sequence"/>
</dbReference>
<dbReference type="PANTHER" id="PTHR34961:SF1">
    <property type="entry name" value="ROOT MERISTEM GROWTH FACTOR 10"/>
    <property type="match status" value="1"/>
</dbReference>
<proteinExistence type="predicted"/>
<gene>
    <name evidence="3" type="ORF">AAHA92_20371</name>
</gene>
<accession>A0ABD1GGZ1</accession>
<feature type="compositionally biased region" description="Basic and acidic residues" evidence="1">
    <location>
        <begin position="32"/>
        <end position="45"/>
    </location>
</feature>
<comment type="caution">
    <text evidence="3">The sequence shown here is derived from an EMBL/GenBank/DDBJ whole genome shotgun (WGS) entry which is preliminary data.</text>
</comment>
<feature type="signal peptide" evidence="2">
    <location>
        <begin position="1"/>
        <end position="24"/>
    </location>
</feature>
<dbReference type="InterPro" id="IPR053313">
    <property type="entry name" value="RGF"/>
</dbReference>
<evidence type="ECO:0000313" key="3">
    <source>
        <dbReference type="EMBL" id="KAL1543390.1"/>
    </source>
</evidence>
<feature type="chain" id="PRO_5044809445" evidence="2">
    <location>
        <begin position="25"/>
        <end position="109"/>
    </location>
</feature>
<sequence length="109" mass="12042">MSIVFSLLLLLVLGFSFHASGARALGVVADHHYSSNKESDEKLNPDARVSTRSMPNDDDPKVGNESDDRDLDRGVATVQWRVPHPKKGEAVAEFNLDYLPPKTHPPVHN</sequence>
<name>A0ABD1GGZ1_SALDI</name>
<dbReference type="AlphaFoldDB" id="A0ABD1GGZ1"/>
<reference evidence="3 4" key="1">
    <citation type="submission" date="2024-06" db="EMBL/GenBank/DDBJ databases">
        <title>A chromosome level genome sequence of Diviner's sage (Salvia divinorum).</title>
        <authorList>
            <person name="Ford S.A."/>
            <person name="Ro D.-K."/>
            <person name="Ness R.W."/>
            <person name="Phillips M.A."/>
        </authorList>
    </citation>
    <scope>NUCLEOTIDE SEQUENCE [LARGE SCALE GENOMIC DNA]</scope>
    <source>
        <strain evidence="3">SAF-2024a</strain>
        <tissue evidence="3">Leaf</tissue>
    </source>
</reference>
<dbReference type="PANTHER" id="PTHR34961">
    <property type="entry name" value="TRANSMEMBRANE PROTEIN"/>
    <property type="match status" value="1"/>
</dbReference>
<feature type="compositionally biased region" description="Basic and acidic residues" evidence="1">
    <location>
        <begin position="58"/>
        <end position="72"/>
    </location>
</feature>
<evidence type="ECO:0000256" key="1">
    <source>
        <dbReference type="SAM" id="MobiDB-lite"/>
    </source>
</evidence>
<protein>
    <submittedName>
        <fullName evidence="3">Uncharacterized protein</fullName>
    </submittedName>
</protein>